<dbReference type="EMBL" id="SDEE01000358">
    <property type="protein sequence ID" value="RXW17228.1"/>
    <property type="molecule type" value="Genomic_DNA"/>
</dbReference>
<sequence length="298" mass="33358">MSYDPWYFSDSDSEDEWYRDSPEPESDEEYDTDDQDDVEEDQEEVEQNQEGNGSTEFEDERDVDQGEFEDGGEQAGDEEEETDEQSDYEAEYGSETEDGSFSDARSGSERESAVSFPRFSASGTVTGSSVTSYTHNPSEVPSESQGSSMGTDEISTVDVNEDIARELVKEEFGRTVSNYSTVYRLPLDEEERERLRKQHQMFIGVMGGKYPPPMGPILQNSTTQGEKRVLDLGAGSGCWIKDVATDFPLSDCVAVDLAPLSESEIDDINYGLSHFYDSFDVVHVRLLAMGLDSRIYCD</sequence>
<evidence type="ECO:0000313" key="3">
    <source>
        <dbReference type="Proteomes" id="UP000290288"/>
    </source>
</evidence>
<accession>A0A4V1Q337</accession>
<proteinExistence type="predicted"/>
<dbReference type="OrthoDB" id="2013972at2759"/>
<feature type="compositionally biased region" description="Low complexity" evidence="1">
    <location>
        <begin position="122"/>
        <end position="134"/>
    </location>
</feature>
<dbReference type="AlphaFoldDB" id="A0A4V1Q337"/>
<evidence type="ECO:0008006" key="4">
    <source>
        <dbReference type="Google" id="ProtNLM"/>
    </source>
</evidence>
<dbReference type="SUPFAM" id="SSF53335">
    <property type="entry name" value="S-adenosyl-L-methionine-dependent methyltransferases"/>
    <property type="match status" value="1"/>
</dbReference>
<protein>
    <recommendedName>
        <fullName evidence="4">Methyltransferase domain-containing protein</fullName>
    </recommendedName>
</protein>
<dbReference type="Gene3D" id="3.40.50.150">
    <property type="entry name" value="Vaccinia Virus protein VP39"/>
    <property type="match status" value="1"/>
</dbReference>
<dbReference type="Proteomes" id="UP000290288">
    <property type="component" value="Unassembled WGS sequence"/>
</dbReference>
<comment type="caution">
    <text evidence="2">The sequence shown here is derived from an EMBL/GenBank/DDBJ whole genome shotgun (WGS) entry which is preliminary data.</text>
</comment>
<feature type="compositionally biased region" description="Acidic residues" evidence="1">
    <location>
        <begin position="56"/>
        <end position="100"/>
    </location>
</feature>
<reference evidence="2 3" key="1">
    <citation type="submission" date="2019-01" db="EMBL/GenBank/DDBJ databases">
        <title>Draft genome sequence of Psathyrella aberdarensis IHI B618.</title>
        <authorList>
            <person name="Buettner E."/>
            <person name="Kellner H."/>
        </authorList>
    </citation>
    <scope>NUCLEOTIDE SEQUENCE [LARGE SCALE GENOMIC DNA]</scope>
    <source>
        <strain evidence="2 3">IHI B618</strain>
    </source>
</reference>
<keyword evidence="3" id="KW-1185">Reference proteome</keyword>
<feature type="region of interest" description="Disordered" evidence="1">
    <location>
        <begin position="1"/>
        <end position="155"/>
    </location>
</feature>
<organism evidence="2 3">
    <name type="scientific">Candolleomyces aberdarensis</name>
    <dbReference type="NCBI Taxonomy" id="2316362"/>
    <lineage>
        <taxon>Eukaryota</taxon>
        <taxon>Fungi</taxon>
        <taxon>Dikarya</taxon>
        <taxon>Basidiomycota</taxon>
        <taxon>Agaricomycotina</taxon>
        <taxon>Agaricomycetes</taxon>
        <taxon>Agaricomycetidae</taxon>
        <taxon>Agaricales</taxon>
        <taxon>Agaricineae</taxon>
        <taxon>Psathyrellaceae</taxon>
        <taxon>Candolleomyces</taxon>
    </lineage>
</organism>
<gene>
    <name evidence="2" type="ORF">EST38_g8626</name>
</gene>
<feature type="compositionally biased region" description="Acidic residues" evidence="1">
    <location>
        <begin position="23"/>
        <end position="47"/>
    </location>
</feature>
<evidence type="ECO:0000313" key="2">
    <source>
        <dbReference type="EMBL" id="RXW17228.1"/>
    </source>
</evidence>
<feature type="compositionally biased region" description="Polar residues" evidence="1">
    <location>
        <begin position="135"/>
        <end position="155"/>
    </location>
</feature>
<evidence type="ECO:0000256" key="1">
    <source>
        <dbReference type="SAM" id="MobiDB-lite"/>
    </source>
</evidence>
<dbReference type="STRING" id="2316362.A0A4V1Q337"/>
<dbReference type="InterPro" id="IPR029063">
    <property type="entry name" value="SAM-dependent_MTases_sf"/>
</dbReference>
<name>A0A4V1Q337_9AGAR</name>